<accession>A0A9W9R6K0</accession>
<dbReference type="AlphaFoldDB" id="A0A9W9R6K0"/>
<feature type="compositionally biased region" description="Low complexity" evidence="1">
    <location>
        <begin position="184"/>
        <end position="195"/>
    </location>
</feature>
<comment type="caution">
    <text evidence="2">The sequence shown here is derived from an EMBL/GenBank/DDBJ whole genome shotgun (WGS) entry which is preliminary data.</text>
</comment>
<feature type="compositionally biased region" description="Pro residues" evidence="1">
    <location>
        <begin position="260"/>
        <end position="269"/>
    </location>
</feature>
<reference evidence="2" key="2">
    <citation type="journal article" date="2023" name="IMA Fungus">
        <title>Comparative genomic study of the Penicillium genus elucidates a diverse pangenome and 15 lateral gene transfer events.</title>
        <authorList>
            <person name="Petersen C."/>
            <person name="Sorensen T."/>
            <person name="Nielsen M.R."/>
            <person name="Sondergaard T.E."/>
            <person name="Sorensen J.L."/>
            <person name="Fitzpatrick D.A."/>
            <person name="Frisvad J.C."/>
            <person name="Nielsen K.L."/>
        </authorList>
    </citation>
    <scope>NUCLEOTIDE SEQUENCE</scope>
    <source>
        <strain evidence="2">IBT 35675</strain>
    </source>
</reference>
<reference evidence="2" key="1">
    <citation type="submission" date="2022-12" db="EMBL/GenBank/DDBJ databases">
        <authorList>
            <person name="Petersen C."/>
        </authorList>
    </citation>
    <scope>NUCLEOTIDE SEQUENCE</scope>
    <source>
        <strain evidence="2">IBT 35675</strain>
    </source>
</reference>
<evidence type="ECO:0000313" key="3">
    <source>
        <dbReference type="Proteomes" id="UP001148299"/>
    </source>
</evidence>
<dbReference type="EMBL" id="JAPZBR010000004">
    <property type="protein sequence ID" value="KAJ5354633.1"/>
    <property type="molecule type" value="Genomic_DNA"/>
</dbReference>
<evidence type="ECO:0000313" key="2">
    <source>
        <dbReference type="EMBL" id="KAJ5354633.1"/>
    </source>
</evidence>
<dbReference type="Proteomes" id="UP001148299">
    <property type="component" value="Unassembled WGS sequence"/>
</dbReference>
<name>A0A9W9R6K0_PENBR</name>
<gene>
    <name evidence="2" type="ORF">N7541_005677</name>
</gene>
<proteinExistence type="predicted"/>
<keyword evidence="3" id="KW-1185">Reference proteome</keyword>
<feature type="region of interest" description="Disordered" evidence="1">
    <location>
        <begin position="184"/>
        <end position="211"/>
    </location>
</feature>
<sequence>MPITEPSEIPEEVPFSSGPFLLPKDDEEWRRALVDVKWLCLNQQYKQCYSRCHQLIETASDPLDTIRATYLHYYAAASYEYLGRAAHIFSSAKLPFLNSALAEFEAASAALPAELPQPVLNALQSYSPLSTDPYSRSQSIPLDLSPIGSTWSASLPALRGEDETVPDVEDVSPSFHIWTPITYSPPSNSSPNPSSAALPYQRTGPFETPPRPKEVCPTFTPLSGSTVPTAFCVTPPLSSGRTLRPTFDARAAVFDIPRPTRAPPPPPDASSPSPSIGDKLVSFDSDGRRPTGGNIVKHIARMINSSLLNNLGDPFVSREKPVVLRTPMRPPVRLSPIKFPTGFEDPVKQIKLLPSPLQIRKDSGDMLKCGGPGVVIRKGSVEEEDPEGDIKCLVRSRPPRLPLKIIPSNDQTTNTGKAKSPILAPQTKHLGLLASSSPSALLFTPCPVMQGPTPTLGSPFKSPPYSSESNSLSIYSSLPSPDEVVLAARAEKVAKFNQTVKWLREHIPEDLTELRKQIEHVTNIQKARNNHNTTMSRTVSFWTFSPVKPKPGIKTDDAPLLDGPNIDEYGNLLRTETKAQRITRLRNEGWRTGLRSKNSLWKGPEYYEKLCETVLAELGESRGLTVEGHAHLREWQGATSGH</sequence>
<evidence type="ECO:0000256" key="1">
    <source>
        <dbReference type="SAM" id="MobiDB-lite"/>
    </source>
</evidence>
<organism evidence="2 3">
    <name type="scientific">Penicillium brevicompactum</name>
    <dbReference type="NCBI Taxonomy" id="5074"/>
    <lineage>
        <taxon>Eukaryota</taxon>
        <taxon>Fungi</taxon>
        <taxon>Dikarya</taxon>
        <taxon>Ascomycota</taxon>
        <taxon>Pezizomycotina</taxon>
        <taxon>Eurotiomycetes</taxon>
        <taxon>Eurotiomycetidae</taxon>
        <taxon>Eurotiales</taxon>
        <taxon>Aspergillaceae</taxon>
        <taxon>Penicillium</taxon>
    </lineage>
</organism>
<feature type="region of interest" description="Disordered" evidence="1">
    <location>
        <begin position="255"/>
        <end position="290"/>
    </location>
</feature>
<protein>
    <submittedName>
        <fullName evidence="2">Uncharacterized protein</fullName>
    </submittedName>
</protein>